<dbReference type="STRING" id="1193682.BJP25_19460"/>
<dbReference type="AlphaFoldDB" id="A0A1Q9LLD3"/>
<dbReference type="RefSeq" id="WP_075975420.1">
    <property type="nucleotide sequence ID" value="NZ_MKQR01000015.1"/>
</dbReference>
<evidence type="ECO:0008006" key="3">
    <source>
        <dbReference type="Google" id="ProtNLM"/>
    </source>
</evidence>
<evidence type="ECO:0000313" key="1">
    <source>
        <dbReference type="EMBL" id="OLR92809.1"/>
    </source>
</evidence>
<protein>
    <recommendedName>
        <fullName evidence="3">Lasso peptide biosynthesis PqqD family chaperone</fullName>
    </recommendedName>
</protein>
<dbReference type="Pfam" id="PF05402">
    <property type="entry name" value="PqqD"/>
    <property type="match status" value="1"/>
</dbReference>
<organism evidence="1 2">
    <name type="scientific">Actinokineospora bangkokensis</name>
    <dbReference type="NCBI Taxonomy" id="1193682"/>
    <lineage>
        <taxon>Bacteria</taxon>
        <taxon>Bacillati</taxon>
        <taxon>Actinomycetota</taxon>
        <taxon>Actinomycetes</taxon>
        <taxon>Pseudonocardiales</taxon>
        <taxon>Pseudonocardiaceae</taxon>
        <taxon>Actinokineospora</taxon>
    </lineage>
</organism>
<keyword evidence="2" id="KW-1185">Reference proteome</keyword>
<proteinExistence type="predicted"/>
<dbReference type="OrthoDB" id="5195143at2"/>
<accession>A0A1Q9LLD3</accession>
<dbReference type="InterPro" id="IPR008792">
    <property type="entry name" value="PQQD"/>
</dbReference>
<dbReference type="EMBL" id="MKQR01000015">
    <property type="protein sequence ID" value="OLR92809.1"/>
    <property type="molecule type" value="Genomic_DNA"/>
</dbReference>
<dbReference type="NCBIfam" id="NF033530">
    <property type="entry name" value="lasso_PqqD_Strm"/>
    <property type="match status" value="1"/>
</dbReference>
<gene>
    <name evidence="1" type="ORF">BJP25_19460</name>
</gene>
<comment type="caution">
    <text evidence="1">The sequence shown here is derived from an EMBL/GenBank/DDBJ whole genome shotgun (WGS) entry which is preliminary data.</text>
</comment>
<sequence length="84" mass="8850">MTAFRQGVSAAKTPHGMVLLDERRGRYWQVNETGAAIAAHVLAGRSLDVAVDALLADHPADTDRVRADAAAFVTALRNAGLLAP</sequence>
<dbReference type="Proteomes" id="UP000186040">
    <property type="component" value="Unassembled WGS sequence"/>
</dbReference>
<reference evidence="1 2" key="1">
    <citation type="submission" date="2016-10" db="EMBL/GenBank/DDBJ databases">
        <title>The Draft Genome Sequence of Actinokineospora bangkokensis 44EHWT reveals the biosynthetic pathway of antifungal compounds Thailandins with unusual extender unit butylmalonyl-CoA.</title>
        <authorList>
            <person name="Greule A."/>
            <person name="Intra B."/>
            <person name="Flemming S."/>
            <person name="Rommel M.G."/>
            <person name="Panbangred W."/>
            <person name="Bechthold A."/>
        </authorList>
    </citation>
    <scope>NUCLEOTIDE SEQUENCE [LARGE SCALE GENOMIC DNA]</scope>
    <source>
        <strain evidence="1 2">44EHW</strain>
    </source>
</reference>
<dbReference type="InterPro" id="IPR041881">
    <property type="entry name" value="PqqD_sf"/>
</dbReference>
<dbReference type="Gene3D" id="1.10.10.1150">
    <property type="entry name" value="Coenzyme PQQ synthesis protein D (PqqD)"/>
    <property type="match status" value="1"/>
</dbReference>
<evidence type="ECO:0000313" key="2">
    <source>
        <dbReference type="Proteomes" id="UP000186040"/>
    </source>
</evidence>
<name>A0A1Q9LLD3_9PSEU</name>